<dbReference type="SMART" id="SM00672">
    <property type="entry name" value="CAP10"/>
    <property type="match status" value="1"/>
</dbReference>
<dbReference type="InParanoid" id="A0A218Z593"/>
<organism evidence="3 4">
    <name type="scientific">Diplocarpon coronariae</name>
    <dbReference type="NCBI Taxonomy" id="2795749"/>
    <lineage>
        <taxon>Eukaryota</taxon>
        <taxon>Fungi</taxon>
        <taxon>Dikarya</taxon>
        <taxon>Ascomycota</taxon>
        <taxon>Pezizomycotina</taxon>
        <taxon>Leotiomycetes</taxon>
        <taxon>Helotiales</taxon>
        <taxon>Drepanopezizaceae</taxon>
        <taxon>Diplocarpon</taxon>
    </lineage>
</organism>
<feature type="domain" description="Glycosyl transferase CAP10" evidence="2">
    <location>
        <begin position="368"/>
        <end position="665"/>
    </location>
</feature>
<accession>A0A218Z593</accession>
<dbReference type="InterPro" id="IPR051091">
    <property type="entry name" value="O-Glucosyltr/Glycosyltrsf_90"/>
</dbReference>
<sequence length="676" mass="76420">MSFASASRRSGFRHMARYSFVALLMVAGFLYLRTNASSFTSVPQSVEVAPGHLTHAPAPAPAPVPAPVPAPAPENPPSEPDLHPEPSGDAGPESDATAPATPQTPAEPAPEDEIPILKPVKPVHPIQTLIEKAHAVHDELLKKETHDIKSAAAAYRQRRGRHPPPGFDLWHKFAQENGALIVEDFFDQIYDDLGPYWGLPPSTMRKEAWDHDMTMTIRDHKASAGSEWFWTRIWTNLTQTIEHLLPDMDLALNAMDEPRIVVPWEDVDKFMEIERSTRSMPPASEVITEFSKLPVRPDAEVATRPKDWEDTRPFWNIASRGCHPESLARTSEQMTDFSMTPQVSLAHTLPHTYQGYVSNFTLAADFCHQPDLQGLHGMMIHPLSVSSTKILFPLFGGSKLATNNEILLPAPMYWANEERFSGGDDHGAPWLEKQDKVIWRGVATGGKYNATTWRGFQRHRFVAMTNATQVSAAEHWTEHPKNWAMPPSTYHLAAQDEGRLGEWVGEWADTGFVDLMCLAPDLNETICSYIEPTFSLVSGEKMADQFTRKYVPDIDGNSFSGRYRGFLLSTSLPIKATIFREWHDSRLVPWKHFVPMDNRFVDFWGIMQYFLGYEGENVKITGHDDQAQMIAEAGQEWANRVLRREDMQIYVLRLLLEYARISDDRRHHMGWVADLV</sequence>
<dbReference type="PANTHER" id="PTHR12203:SF22">
    <property type="entry name" value="CAPSULE ASSOCIATED PROTEIN"/>
    <property type="match status" value="1"/>
</dbReference>
<name>A0A218Z593_9HELO</name>
<gene>
    <name evidence="3" type="ORF">B2J93_3454</name>
</gene>
<comment type="caution">
    <text evidence="3">The sequence shown here is derived from an EMBL/GenBank/DDBJ whole genome shotgun (WGS) entry which is preliminary data.</text>
</comment>
<proteinExistence type="predicted"/>
<dbReference type="OrthoDB" id="541052at2759"/>
<feature type="compositionally biased region" description="Pro residues" evidence="1">
    <location>
        <begin position="58"/>
        <end position="79"/>
    </location>
</feature>
<feature type="compositionally biased region" description="Low complexity" evidence="1">
    <location>
        <begin position="95"/>
        <end position="106"/>
    </location>
</feature>
<dbReference type="InterPro" id="IPR006598">
    <property type="entry name" value="CAP10"/>
</dbReference>
<protein>
    <recommendedName>
        <fullName evidence="2">Glycosyl transferase CAP10 domain-containing protein</fullName>
    </recommendedName>
</protein>
<keyword evidence="4" id="KW-1185">Reference proteome</keyword>
<feature type="region of interest" description="Disordered" evidence="1">
    <location>
        <begin position="53"/>
        <end position="115"/>
    </location>
</feature>
<evidence type="ECO:0000313" key="3">
    <source>
        <dbReference type="EMBL" id="OWP02874.1"/>
    </source>
</evidence>
<evidence type="ECO:0000256" key="1">
    <source>
        <dbReference type="SAM" id="MobiDB-lite"/>
    </source>
</evidence>
<dbReference type="AlphaFoldDB" id="A0A218Z593"/>
<dbReference type="Proteomes" id="UP000242519">
    <property type="component" value="Unassembled WGS sequence"/>
</dbReference>
<dbReference type="Pfam" id="PF05686">
    <property type="entry name" value="Glyco_transf_90"/>
    <property type="match status" value="1"/>
</dbReference>
<dbReference type="PANTHER" id="PTHR12203">
    <property type="entry name" value="KDEL LYS-ASP-GLU-LEU CONTAINING - RELATED"/>
    <property type="match status" value="1"/>
</dbReference>
<evidence type="ECO:0000259" key="2">
    <source>
        <dbReference type="SMART" id="SM00672"/>
    </source>
</evidence>
<dbReference type="EMBL" id="MZNU01000204">
    <property type="protein sequence ID" value="OWP02874.1"/>
    <property type="molecule type" value="Genomic_DNA"/>
</dbReference>
<reference evidence="3 4" key="1">
    <citation type="submission" date="2017-04" db="EMBL/GenBank/DDBJ databases">
        <title>Draft genome sequence of Marssonina coronaria NL1: causal agent of apple blotch.</title>
        <authorList>
            <person name="Cheng Q."/>
        </authorList>
    </citation>
    <scope>NUCLEOTIDE SEQUENCE [LARGE SCALE GENOMIC DNA]</scope>
    <source>
        <strain evidence="3 4">NL1</strain>
    </source>
</reference>
<evidence type="ECO:0000313" key="4">
    <source>
        <dbReference type="Proteomes" id="UP000242519"/>
    </source>
</evidence>